<accession>A0A8J2JK05</accession>
<evidence type="ECO:0000313" key="2">
    <source>
        <dbReference type="EMBL" id="CAG7719862.1"/>
    </source>
</evidence>
<feature type="signal peptide" evidence="1">
    <location>
        <begin position="1"/>
        <end position="23"/>
    </location>
</feature>
<protein>
    <submittedName>
        <fullName evidence="2">Uncharacterized protein</fullName>
    </submittedName>
</protein>
<feature type="chain" id="PRO_5035167811" evidence="1">
    <location>
        <begin position="24"/>
        <end position="169"/>
    </location>
</feature>
<evidence type="ECO:0000313" key="3">
    <source>
        <dbReference type="Proteomes" id="UP000708208"/>
    </source>
</evidence>
<name>A0A8J2JK05_9HEXA</name>
<proteinExistence type="predicted"/>
<gene>
    <name evidence="2" type="ORF">AFUS01_LOCUS9162</name>
</gene>
<dbReference type="Proteomes" id="UP000708208">
    <property type="component" value="Unassembled WGS sequence"/>
</dbReference>
<dbReference type="EMBL" id="CAJVCH010065217">
    <property type="protein sequence ID" value="CAG7719862.1"/>
    <property type="molecule type" value="Genomic_DNA"/>
</dbReference>
<sequence length="169" mass="19139">MKYALAISVGLALSMMFVGAVLGEEDALEQKAFREKGYGYIYNPSCRDRSQAIPGCFRRTGWQKCRYQEIISPGQSTHLPICPSIKIATQGSVPIKSLDDGSKREKRGFGRKLRRRLKKFGKQIENVGKKIRINYSSQSGWNAEYLHFRESSLQTLNGYKILDPKTTTP</sequence>
<keyword evidence="1" id="KW-0732">Signal</keyword>
<keyword evidence="3" id="KW-1185">Reference proteome</keyword>
<evidence type="ECO:0000256" key="1">
    <source>
        <dbReference type="SAM" id="SignalP"/>
    </source>
</evidence>
<organism evidence="2 3">
    <name type="scientific">Allacma fusca</name>
    <dbReference type="NCBI Taxonomy" id="39272"/>
    <lineage>
        <taxon>Eukaryota</taxon>
        <taxon>Metazoa</taxon>
        <taxon>Ecdysozoa</taxon>
        <taxon>Arthropoda</taxon>
        <taxon>Hexapoda</taxon>
        <taxon>Collembola</taxon>
        <taxon>Symphypleona</taxon>
        <taxon>Sminthuridae</taxon>
        <taxon>Allacma</taxon>
    </lineage>
</organism>
<dbReference type="AlphaFoldDB" id="A0A8J2JK05"/>
<comment type="caution">
    <text evidence="2">The sequence shown here is derived from an EMBL/GenBank/DDBJ whole genome shotgun (WGS) entry which is preliminary data.</text>
</comment>
<reference evidence="2" key="1">
    <citation type="submission" date="2021-06" db="EMBL/GenBank/DDBJ databases">
        <authorList>
            <person name="Hodson N. C."/>
            <person name="Mongue J. A."/>
            <person name="Jaron S. K."/>
        </authorList>
    </citation>
    <scope>NUCLEOTIDE SEQUENCE</scope>
</reference>